<dbReference type="AlphaFoldDB" id="A0A0D7KD75"/>
<keyword evidence="1" id="KW-1133">Transmembrane helix</keyword>
<feature type="transmembrane region" description="Helical" evidence="1">
    <location>
        <begin position="27"/>
        <end position="49"/>
    </location>
</feature>
<gene>
    <name evidence="2" type="ORF">RP29_03275</name>
</gene>
<keyword evidence="1" id="KW-0812">Transmembrane</keyword>
<accession>A0A0D7KD75</accession>
<dbReference type="PATRIC" id="fig|80878.5.peg.3983"/>
<dbReference type="OrthoDB" id="5760471at2"/>
<sequence>MGVMGLASIVIRAYKRLKVEWCDLVEFVVIPGIAALLPWSLCFLFYKLIARDWTWLYREQCAEALRQAKRYGCVGSDEKQWMMEHRLVSLMDHADHYLYRTRSLKSMSSHMDVHGCWQGGGGAAFLWTFHWGMGMWALRHAREHGMQAPMVLAAPSGPDFVGRTVFGHYVRARMRSVELALREPIIFVPGGMSGVRAALAEMKQVVVVMDVPQDQVSVTRLAHLLGTPVSVPALLPQLAVDKGIPVTVFYMGIDMVTGRRQLHIHPLGIQSDAKTLTDTTFLHLDQLLKNSASAWHLWAQAPRFFVARD</sequence>
<dbReference type="EMBL" id="JXYQ01000008">
    <property type="protein sequence ID" value="KJA11989.1"/>
    <property type="molecule type" value="Genomic_DNA"/>
</dbReference>
<comment type="caution">
    <text evidence="2">The sequence shown here is derived from an EMBL/GenBank/DDBJ whole genome shotgun (WGS) entry which is preliminary data.</text>
</comment>
<dbReference type="STRING" id="80878.RP29_03275"/>
<evidence type="ECO:0000256" key="1">
    <source>
        <dbReference type="SAM" id="Phobius"/>
    </source>
</evidence>
<name>A0A0D7KD75_9BURK</name>
<evidence type="ECO:0000313" key="3">
    <source>
        <dbReference type="Proteomes" id="UP000032566"/>
    </source>
</evidence>
<evidence type="ECO:0000313" key="2">
    <source>
        <dbReference type="EMBL" id="KJA11989.1"/>
    </source>
</evidence>
<keyword evidence="3" id="KW-1185">Reference proteome</keyword>
<organism evidence="2 3">
    <name type="scientific">Acidovorax temperans</name>
    <dbReference type="NCBI Taxonomy" id="80878"/>
    <lineage>
        <taxon>Bacteria</taxon>
        <taxon>Pseudomonadati</taxon>
        <taxon>Pseudomonadota</taxon>
        <taxon>Betaproteobacteria</taxon>
        <taxon>Burkholderiales</taxon>
        <taxon>Comamonadaceae</taxon>
        <taxon>Acidovorax</taxon>
    </lineage>
</organism>
<dbReference type="Proteomes" id="UP000032566">
    <property type="component" value="Unassembled WGS sequence"/>
</dbReference>
<keyword evidence="1" id="KW-0472">Membrane</keyword>
<proteinExistence type="predicted"/>
<reference evidence="2 3" key="1">
    <citation type="submission" date="2014-12" db="EMBL/GenBank/DDBJ databases">
        <title>Isolation of bacteria from lake water.</title>
        <authorList>
            <person name="Sheng K.-Y."/>
            <person name="Chin P.-S."/>
            <person name="Chan K.-G."/>
            <person name="Tan G.S."/>
        </authorList>
    </citation>
    <scope>NUCLEOTIDE SEQUENCE [LARGE SCALE GENOMIC DNA]</scope>
    <source>
        <strain evidence="2 3">KY4</strain>
    </source>
</reference>
<protein>
    <submittedName>
        <fullName evidence="2">Uncharacterized protein</fullName>
    </submittedName>
</protein>